<dbReference type="InterPro" id="IPR005162">
    <property type="entry name" value="Retrotrans_gag_dom"/>
</dbReference>
<dbReference type="InParanoid" id="B7PZ47"/>
<evidence type="ECO:0000313" key="2">
    <source>
        <dbReference type="EMBL" id="EEC11869.1"/>
    </source>
</evidence>
<dbReference type="AlphaFoldDB" id="B7PZ47"/>
<proteinExistence type="predicted"/>
<dbReference type="EMBL" id="ABJB010159035">
    <property type="status" value="NOT_ANNOTATED_CDS"/>
    <property type="molecule type" value="Genomic_DNA"/>
</dbReference>
<accession>B7PZ47</accession>
<dbReference type="VEuPathDB" id="VectorBase:ISCP_021654"/>
<feature type="domain" description="Retrotransposon gag" evidence="1">
    <location>
        <begin position="48"/>
        <end position="133"/>
    </location>
</feature>
<keyword evidence="4" id="KW-1185">Reference proteome</keyword>
<dbReference type="Pfam" id="PF03732">
    <property type="entry name" value="Retrotrans_gag"/>
    <property type="match status" value="1"/>
</dbReference>
<dbReference type="OrthoDB" id="10037266at2759"/>
<dbReference type="PaxDb" id="6945-B7PZ47"/>
<evidence type="ECO:0000259" key="1">
    <source>
        <dbReference type="Pfam" id="PF03732"/>
    </source>
</evidence>
<sequence length="184" mass="21215">NTGAFRSMFTPPVFQGNPEDDVSDWLLFCERAGDFNGWDGTCRKQYLCVALDGNARKWYSTTLRGTNAPTTWEAWKAALKETFGNRSMRYQRFQLPSELSEQYFYDVLQLRARVNEAMTGEEKLQQLTRGLRPEMLKRVVLANPQTTADFLDTLQRLTQAIEMAKHNMWAMPPHPLPGFNTRPS</sequence>
<dbReference type="EnsemblMetazoa" id="ISCW008861-RA">
    <property type="protein sequence ID" value="ISCW008861-PA"/>
    <property type="gene ID" value="ISCW008861"/>
</dbReference>
<feature type="non-terminal residue" evidence="2">
    <location>
        <position position="1"/>
    </location>
</feature>
<evidence type="ECO:0000313" key="4">
    <source>
        <dbReference type="Proteomes" id="UP000001555"/>
    </source>
</evidence>
<reference evidence="3" key="2">
    <citation type="submission" date="2020-05" db="UniProtKB">
        <authorList>
            <consortium name="EnsemblMetazoa"/>
        </authorList>
    </citation>
    <scope>IDENTIFICATION</scope>
    <source>
        <strain evidence="3">wikel</strain>
    </source>
</reference>
<reference evidence="2 4" key="1">
    <citation type="submission" date="2008-03" db="EMBL/GenBank/DDBJ databases">
        <title>Annotation of Ixodes scapularis.</title>
        <authorList>
            <consortium name="Ixodes scapularis Genome Project Consortium"/>
            <person name="Caler E."/>
            <person name="Hannick L.I."/>
            <person name="Bidwell S."/>
            <person name="Joardar V."/>
            <person name="Thiagarajan M."/>
            <person name="Amedeo P."/>
            <person name="Galinsky K.J."/>
            <person name="Schobel S."/>
            <person name="Inman J."/>
            <person name="Hostetler J."/>
            <person name="Miller J."/>
            <person name="Hammond M."/>
            <person name="Megy K."/>
            <person name="Lawson D."/>
            <person name="Kodira C."/>
            <person name="Sutton G."/>
            <person name="Meyer J."/>
            <person name="Hill C.A."/>
            <person name="Birren B."/>
            <person name="Nene V."/>
            <person name="Collins F."/>
            <person name="Alarcon-Chaidez F."/>
            <person name="Wikel S."/>
            <person name="Strausberg R."/>
        </authorList>
    </citation>
    <scope>NUCLEOTIDE SEQUENCE [LARGE SCALE GENOMIC DNA]</scope>
    <source>
        <strain evidence="4">Wikel</strain>
        <strain evidence="2">Wikel colony</strain>
    </source>
</reference>
<dbReference type="PANTHER" id="PTHR33194:SF4">
    <property type="entry name" value="CCHC-TYPE DOMAIN-CONTAINING PROTEIN"/>
    <property type="match status" value="1"/>
</dbReference>
<dbReference type="Proteomes" id="UP000001555">
    <property type="component" value="Unassembled WGS sequence"/>
</dbReference>
<gene>
    <name evidence="2" type="ORF">IscW_ISCW008861</name>
</gene>
<dbReference type="VEuPathDB" id="VectorBase:ISCW008861"/>
<dbReference type="VEuPathDB" id="VectorBase:ISCI008861"/>
<dbReference type="HOGENOM" id="CLU_1471769_0_0_1"/>
<name>B7PZ47_IXOSC</name>
<dbReference type="EMBL" id="DS824332">
    <property type="protein sequence ID" value="EEC11869.1"/>
    <property type="molecule type" value="Genomic_DNA"/>
</dbReference>
<feature type="non-terminal residue" evidence="2">
    <location>
        <position position="184"/>
    </location>
</feature>
<protein>
    <recommendedName>
        <fullName evidence="1">Retrotransposon gag domain-containing protein</fullName>
    </recommendedName>
</protein>
<evidence type="ECO:0000313" key="3">
    <source>
        <dbReference type="EnsemblMetazoa" id="ISCW008861-PA"/>
    </source>
</evidence>
<dbReference type="PANTHER" id="PTHR33194">
    <property type="entry name" value="ZINC KNUCKLE DOMAINCONTAINING PROTEIN"/>
    <property type="match status" value="1"/>
</dbReference>
<organism>
    <name type="scientific">Ixodes scapularis</name>
    <name type="common">Black-legged tick</name>
    <name type="synonym">Deer tick</name>
    <dbReference type="NCBI Taxonomy" id="6945"/>
    <lineage>
        <taxon>Eukaryota</taxon>
        <taxon>Metazoa</taxon>
        <taxon>Ecdysozoa</taxon>
        <taxon>Arthropoda</taxon>
        <taxon>Chelicerata</taxon>
        <taxon>Arachnida</taxon>
        <taxon>Acari</taxon>
        <taxon>Parasitiformes</taxon>
        <taxon>Ixodida</taxon>
        <taxon>Ixodoidea</taxon>
        <taxon>Ixodidae</taxon>
        <taxon>Ixodinae</taxon>
        <taxon>Ixodes</taxon>
    </lineage>
</organism>